<reference evidence="2" key="2">
    <citation type="submission" date="2021-04" db="EMBL/GenBank/DDBJ databases">
        <authorList>
            <person name="Gilroy R."/>
        </authorList>
    </citation>
    <scope>NUCLEOTIDE SEQUENCE</scope>
    <source>
        <strain evidence="2">ChiSxjej3B15-24422</strain>
    </source>
</reference>
<protein>
    <submittedName>
        <fullName evidence="2">Conjugal transfer protein TraX</fullName>
    </submittedName>
</protein>
<organism evidence="2 3">
    <name type="scientific">Candidatus Eisenbergiella pullistercoris</name>
    <dbReference type="NCBI Taxonomy" id="2838555"/>
    <lineage>
        <taxon>Bacteria</taxon>
        <taxon>Bacillati</taxon>
        <taxon>Bacillota</taxon>
        <taxon>Clostridia</taxon>
        <taxon>Lachnospirales</taxon>
        <taxon>Lachnospiraceae</taxon>
        <taxon>Eisenbergiella</taxon>
    </lineage>
</organism>
<evidence type="ECO:0000313" key="2">
    <source>
        <dbReference type="EMBL" id="HIY61616.1"/>
    </source>
</evidence>
<accession>A0A9D2C8K3</accession>
<feature type="transmembrane region" description="Helical" evidence="1">
    <location>
        <begin position="12"/>
        <end position="36"/>
    </location>
</feature>
<sequence>MNRRNSGGVSADFLKLAALVTMLIDHVGAGLMERILADGYAEDPLVYQQILGLDQLLRVIGRVSFPIFCFLLVEGYIHTRSRRAYALRLFVFALLSELPFDLLFFGGWNPRSQNVFWTLLIGLLALWGADALRCRIPGAPGRARVFEKAAAILIPAAAMLAAWLLKTDYSWRGVLLIVIISFLRRDRLLLVIEAPFLFLLTEFLDLMLRGSSVAYSLETTLSHLTVFLPFFLIRFYDGSRRRKGHRYFFYLFYPAHLLILFFFRQILYILYG</sequence>
<dbReference type="Pfam" id="PF05857">
    <property type="entry name" value="TraX"/>
    <property type="match status" value="1"/>
</dbReference>
<comment type="caution">
    <text evidence="2">The sequence shown here is derived from an EMBL/GenBank/DDBJ whole genome shotgun (WGS) entry which is preliminary data.</text>
</comment>
<feature type="transmembrane region" description="Helical" evidence="1">
    <location>
        <begin position="114"/>
        <end position="133"/>
    </location>
</feature>
<evidence type="ECO:0000313" key="3">
    <source>
        <dbReference type="Proteomes" id="UP000824007"/>
    </source>
</evidence>
<keyword evidence="1" id="KW-0812">Transmembrane</keyword>
<feature type="transmembrane region" description="Helical" evidence="1">
    <location>
        <begin position="145"/>
        <end position="163"/>
    </location>
</feature>
<gene>
    <name evidence="2" type="ORF">H9831_13200</name>
</gene>
<keyword evidence="1" id="KW-0472">Membrane</keyword>
<dbReference type="EMBL" id="DXDD01000163">
    <property type="protein sequence ID" value="HIY61616.1"/>
    <property type="molecule type" value="Genomic_DNA"/>
</dbReference>
<keyword evidence="1" id="KW-1133">Transmembrane helix</keyword>
<feature type="transmembrane region" description="Helical" evidence="1">
    <location>
        <begin position="89"/>
        <end position="108"/>
    </location>
</feature>
<feature type="transmembrane region" description="Helical" evidence="1">
    <location>
        <begin position="56"/>
        <end position="77"/>
    </location>
</feature>
<name>A0A9D2C8K3_9FIRM</name>
<proteinExistence type="predicted"/>
<evidence type="ECO:0000256" key="1">
    <source>
        <dbReference type="SAM" id="Phobius"/>
    </source>
</evidence>
<dbReference type="InterPro" id="IPR008875">
    <property type="entry name" value="TraX"/>
</dbReference>
<reference evidence="2" key="1">
    <citation type="journal article" date="2021" name="PeerJ">
        <title>Extensive microbial diversity within the chicken gut microbiome revealed by metagenomics and culture.</title>
        <authorList>
            <person name="Gilroy R."/>
            <person name="Ravi A."/>
            <person name="Getino M."/>
            <person name="Pursley I."/>
            <person name="Horton D.L."/>
            <person name="Alikhan N.F."/>
            <person name="Baker D."/>
            <person name="Gharbi K."/>
            <person name="Hall N."/>
            <person name="Watson M."/>
            <person name="Adriaenssens E.M."/>
            <person name="Foster-Nyarko E."/>
            <person name="Jarju S."/>
            <person name="Secka A."/>
            <person name="Antonio M."/>
            <person name="Oren A."/>
            <person name="Chaudhuri R.R."/>
            <person name="La Ragione R."/>
            <person name="Hildebrand F."/>
            <person name="Pallen M.J."/>
        </authorList>
    </citation>
    <scope>NUCLEOTIDE SEQUENCE</scope>
    <source>
        <strain evidence="2">ChiSxjej3B15-24422</strain>
    </source>
</reference>
<dbReference type="Proteomes" id="UP000824007">
    <property type="component" value="Unassembled WGS sequence"/>
</dbReference>
<feature type="transmembrane region" description="Helical" evidence="1">
    <location>
        <begin position="248"/>
        <end position="271"/>
    </location>
</feature>
<dbReference type="AlphaFoldDB" id="A0A9D2C8K3"/>
<feature type="transmembrane region" description="Helical" evidence="1">
    <location>
        <begin position="220"/>
        <end position="236"/>
    </location>
</feature>